<dbReference type="EMBL" id="FMAE01000007">
    <property type="protein sequence ID" value="SCB43203.1"/>
    <property type="molecule type" value="Genomic_DNA"/>
</dbReference>
<evidence type="ECO:0000256" key="1">
    <source>
        <dbReference type="SAM" id="MobiDB-lite"/>
    </source>
</evidence>
<reference evidence="2 3" key="1">
    <citation type="submission" date="2016-08" db="EMBL/GenBank/DDBJ databases">
        <authorList>
            <person name="Seilhamer J.J."/>
        </authorList>
    </citation>
    <scope>NUCLEOTIDE SEQUENCE [LARGE SCALE GENOMIC DNA]</scope>
    <source>
        <strain evidence="2 3">CCBAU 10071</strain>
    </source>
</reference>
<name>A0A1C3WT11_9BRAD</name>
<feature type="region of interest" description="Disordered" evidence="1">
    <location>
        <begin position="1"/>
        <end position="25"/>
    </location>
</feature>
<accession>A0A1C3WT11</accession>
<dbReference type="AlphaFoldDB" id="A0A1C3WT11"/>
<evidence type="ECO:0000313" key="2">
    <source>
        <dbReference type="EMBL" id="SCB43203.1"/>
    </source>
</evidence>
<proteinExistence type="predicted"/>
<protein>
    <submittedName>
        <fullName evidence="2">Uncharacterized protein</fullName>
    </submittedName>
</protein>
<evidence type="ECO:0000313" key="3">
    <source>
        <dbReference type="Proteomes" id="UP000183174"/>
    </source>
</evidence>
<sequence>MESRSAPPAHFPSESQQSETAHRLGTFSNMGSVHVNVLDLRAATYISQNKMQTFS</sequence>
<organism evidence="2 3">
    <name type="scientific">Bradyrhizobium yuanmingense</name>
    <dbReference type="NCBI Taxonomy" id="108015"/>
    <lineage>
        <taxon>Bacteria</taxon>
        <taxon>Pseudomonadati</taxon>
        <taxon>Pseudomonadota</taxon>
        <taxon>Alphaproteobacteria</taxon>
        <taxon>Hyphomicrobiales</taxon>
        <taxon>Nitrobacteraceae</taxon>
        <taxon>Bradyrhizobium</taxon>
    </lineage>
</organism>
<gene>
    <name evidence="2" type="ORF">GA0061099_1007224</name>
</gene>
<dbReference type="Proteomes" id="UP000183174">
    <property type="component" value="Unassembled WGS sequence"/>
</dbReference>